<feature type="region of interest" description="Disordered" evidence="1">
    <location>
        <begin position="1"/>
        <end position="41"/>
    </location>
</feature>
<dbReference type="WBParaSite" id="TCLT_0000224901-mRNA-1">
    <property type="protein sequence ID" value="TCLT_0000224901-mRNA-1"/>
    <property type="gene ID" value="TCLT_0000224901"/>
</dbReference>
<dbReference type="AlphaFoldDB" id="A0A0N5CPU9"/>
<accession>A0A0N5CPU9</accession>
<proteinExistence type="predicted"/>
<reference evidence="4" key="1">
    <citation type="submission" date="2017-02" db="UniProtKB">
        <authorList>
            <consortium name="WormBaseParasite"/>
        </authorList>
    </citation>
    <scope>IDENTIFICATION</scope>
</reference>
<evidence type="ECO:0000313" key="2">
    <source>
        <dbReference type="EMBL" id="VDM98099.1"/>
    </source>
</evidence>
<evidence type="ECO:0000256" key="1">
    <source>
        <dbReference type="SAM" id="MobiDB-lite"/>
    </source>
</evidence>
<name>A0A0N5CPU9_THECL</name>
<dbReference type="OrthoDB" id="5837086at2759"/>
<dbReference type="EMBL" id="UYYF01000420">
    <property type="protein sequence ID" value="VDM98099.1"/>
    <property type="molecule type" value="Genomic_DNA"/>
</dbReference>
<gene>
    <name evidence="2" type="ORF">TCLT_LOCUS2250</name>
</gene>
<sequence length="192" mass="21808">MVSHSKKKEQKNKMSRTRKRACSRHSTSADASSASKSIESEDNEVLTSGIFSRTAIDSNTTQIADNEESNDPKLNHNTFWNFAISMSNPILHEKIANDNVVNLVLQEVHRQISQLITGAKIIMQQSKRQRLLCEDLNTYSGMKNGKVLYGFSEDNQWRKIGDVFVPRNEILDLQFLSESVWVETCNDRKSAS</sequence>
<keyword evidence="3" id="KW-1185">Reference proteome</keyword>
<evidence type="ECO:0000313" key="3">
    <source>
        <dbReference type="Proteomes" id="UP000276776"/>
    </source>
</evidence>
<organism evidence="4">
    <name type="scientific">Thelazia callipaeda</name>
    <name type="common">Oriental eyeworm</name>
    <name type="synonym">Parasitic nematode</name>
    <dbReference type="NCBI Taxonomy" id="103827"/>
    <lineage>
        <taxon>Eukaryota</taxon>
        <taxon>Metazoa</taxon>
        <taxon>Ecdysozoa</taxon>
        <taxon>Nematoda</taxon>
        <taxon>Chromadorea</taxon>
        <taxon>Rhabditida</taxon>
        <taxon>Spirurina</taxon>
        <taxon>Spiruromorpha</taxon>
        <taxon>Thelazioidea</taxon>
        <taxon>Thelaziidae</taxon>
        <taxon>Thelazia</taxon>
    </lineage>
</organism>
<reference evidence="2 3" key="2">
    <citation type="submission" date="2018-11" db="EMBL/GenBank/DDBJ databases">
        <authorList>
            <consortium name="Pathogen Informatics"/>
        </authorList>
    </citation>
    <scope>NUCLEOTIDE SEQUENCE [LARGE SCALE GENOMIC DNA]</scope>
</reference>
<feature type="compositionally biased region" description="Low complexity" evidence="1">
    <location>
        <begin position="24"/>
        <end position="37"/>
    </location>
</feature>
<feature type="compositionally biased region" description="Basic residues" evidence="1">
    <location>
        <begin position="1"/>
        <end position="23"/>
    </location>
</feature>
<protein>
    <submittedName>
        <fullName evidence="4">Transcription initiation factor TFIID subunit 12</fullName>
    </submittedName>
</protein>
<evidence type="ECO:0000313" key="4">
    <source>
        <dbReference type="WBParaSite" id="TCLT_0000224901-mRNA-1"/>
    </source>
</evidence>
<dbReference type="Proteomes" id="UP000276776">
    <property type="component" value="Unassembled WGS sequence"/>
</dbReference>